<dbReference type="RefSeq" id="WP_274924648.1">
    <property type="nucleotide sequence ID" value="NZ_JAKELO010000002.1"/>
</dbReference>
<dbReference type="InterPro" id="IPR024478">
    <property type="entry name" value="HlyB_4HB_MCP"/>
</dbReference>
<accession>A0A9Q4KV48</accession>
<evidence type="ECO:0000256" key="9">
    <source>
        <dbReference type="ARBA" id="ARBA00022840"/>
    </source>
</evidence>
<evidence type="ECO:0000313" key="19">
    <source>
        <dbReference type="Proteomes" id="UP001143747"/>
    </source>
</evidence>
<evidence type="ECO:0000256" key="6">
    <source>
        <dbReference type="ARBA" id="ARBA00022679"/>
    </source>
</evidence>
<name>A0A9Q4KV48_9EURY</name>
<dbReference type="EC" id="2.7.13.3" evidence="3"/>
<dbReference type="SUPFAM" id="SSF52172">
    <property type="entry name" value="CheY-like"/>
    <property type="match status" value="2"/>
</dbReference>
<dbReference type="SMART" id="SM00387">
    <property type="entry name" value="HATPase_c"/>
    <property type="match status" value="1"/>
</dbReference>
<dbReference type="InterPro" id="IPR003660">
    <property type="entry name" value="HAMP_dom"/>
</dbReference>
<evidence type="ECO:0000259" key="16">
    <source>
        <dbReference type="PROSITE" id="PS50110"/>
    </source>
</evidence>
<evidence type="ECO:0000256" key="2">
    <source>
        <dbReference type="ARBA" id="ARBA00004236"/>
    </source>
</evidence>
<dbReference type="Gene3D" id="1.10.287.130">
    <property type="match status" value="1"/>
</dbReference>
<evidence type="ECO:0000259" key="17">
    <source>
        <dbReference type="PROSITE" id="PS50885"/>
    </source>
</evidence>
<dbReference type="SUPFAM" id="SSF47384">
    <property type="entry name" value="Homodimeric domain of signal transducing histidine kinase"/>
    <property type="match status" value="1"/>
</dbReference>
<evidence type="ECO:0000256" key="3">
    <source>
        <dbReference type="ARBA" id="ARBA00012438"/>
    </source>
</evidence>
<feature type="domain" description="Histidine kinase" evidence="15">
    <location>
        <begin position="484"/>
        <end position="702"/>
    </location>
</feature>
<keyword evidence="13" id="KW-0175">Coiled coil</keyword>
<dbReference type="Gene3D" id="6.10.340.10">
    <property type="match status" value="1"/>
</dbReference>
<dbReference type="SUPFAM" id="SSF55874">
    <property type="entry name" value="ATPase domain of HSP90 chaperone/DNA topoisomerase II/histidine kinase"/>
    <property type="match status" value="1"/>
</dbReference>
<dbReference type="CDD" id="cd16922">
    <property type="entry name" value="HATPase_EvgS-ArcB-TorS-like"/>
    <property type="match status" value="1"/>
</dbReference>
<sequence length="996" mass="109969">MAFKDLKIGTQLMIGVGIITAMAVLLGATAVVQEESLWEDTSDLYEHPLKVRRAAGALEADILRMDRGMKNLFLTENEQEQEEILQGISADEADALQQFDILYDRYLGSRSDIDTVYTDFVQWNTIRGETIRLLREGKTAEAASRTKSTGVEGALIEKMIGDGLIIGDSALMKADELYQSAQQHKDEQTVQLAALLAVTLLLFFVISYALLKAVRDPLLELTGVSERYQHGDYSARSRIVSPNEMGALATSFNTLADTLQTELQARENATGIATGIAAISLHEDKLEPFCRDILVVLMQYTDSQVGAIYLINAQKTEFSLFESIGLSASARPSFSATMYEGEFGAALATRQIQHITDIPEDTVFTLSTASGDIRPKDILTIPVLSGTEVVAIISLASVRAYPATALQHIDDIWGLITARLNGLLAFQKIQAFTETLEEQNRELNEKSRELALQADELREHNIELDMQKKQLDEANRAKTVFLSNMSHELRTPLNSVIALSGVLNRRLRGTIPEEEYSYIDVILRNGRHLLALINDILDIARIESGREFISLRTFPVLELCNMAEERIGPQAVEKGIALQNLVNPDLPLMTSDFAKCQHILENLVANAVKFTEEGEVTVSAIVADDEVHISVTDTGIGISEDQINIIFDEFRQADERVARQYGGSGLGLAIANKYATLLSGSIAVESTPGKGSTFTLILPLTITLPIPETHGAAEWEVSGHSETPYHPVEHPGAGKTILIVEDSEPAIIQIKDLLEEEGYRIRVARNGKEALEEINNELPDAMILDLMMPEVDGFTVLRMLRSGDQPVRIPVLILTAKHITKEELSFLEGNGIHQLIQKGDIDRKSLLGTVGRMVSEPLEQMSQKPAQSPRHGVRDRPVILIVEDNPDNMMTAKALLREHYTPIGAADGQSGIDMARREKPDLVLLDISLPGKDGFEVCRTLKQDEELRHIPVIALTARAMKGDRADILSRGFDGYLSKPVDAELLEQTIWRTLYGA</sequence>
<dbReference type="GO" id="GO:0000155">
    <property type="term" value="F:phosphorelay sensor kinase activity"/>
    <property type="evidence" value="ECO:0007669"/>
    <property type="project" value="InterPro"/>
</dbReference>
<dbReference type="SUPFAM" id="SSF55781">
    <property type="entry name" value="GAF domain-like"/>
    <property type="match status" value="1"/>
</dbReference>
<evidence type="ECO:0000256" key="13">
    <source>
        <dbReference type="SAM" id="Coils"/>
    </source>
</evidence>
<protein>
    <recommendedName>
        <fullName evidence="3">histidine kinase</fullName>
        <ecNumber evidence="3">2.7.13.3</ecNumber>
    </recommendedName>
</protein>
<evidence type="ECO:0000256" key="1">
    <source>
        <dbReference type="ARBA" id="ARBA00000085"/>
    </source>
</evidence>
<dbReference type="Pfam" id="PF00512">
    <property type="entry name" value="HisKA"/>
    <property type="match status" value="1"/>
</dbReference>
<reference evidence="18" key="1">
    <citation type="submission" date="2022-01" db="EMBL/GenBank/DDBJ databases">
        <title>Draft genome of Methanogenium marinum DSM 15558.</title>
        <authorList>
            <person name="Chen S.-C."/>
            <person name="You Y.-T."/>
        </authorList>
    </citation>
    <scope>NUCLEOTIDE SEQUENCE</scope>
    <source>
        <strain evidence="18">DSM 15558</strain>
    </source>
</reference>
<feature type="domain" description="HAMP" evidence="17">
    <location>
        <begin position="212"/>
        <end position="264"/>
    </location>
</feature>
<dbReference type="Gene3D" id="3.40.50.2300">
    <property type="match status" value="2"/>
</dbReference>
<dbReference type="Pfam" id="PF01590">
    <property type="entry name" value="GAF"/>
    <property type="match status" value="1"/>
</dbReference>
<dbReference type="SMART" id="SM00448">
    <property type="entry name" value="REC"/>
    <property type="match status" value="2"/>
</dbReference>
<dbReference type="InterPro" id="IPR011006">
    <property type="entry name" value="CheY-like_superfamily"/>
</dbReference>
<comment type="subcellular location">
    <subcellularLocation>
        <location evidence="2">Cell membrane</location>
    </subcellularLocation>
</comment>
<evidence type="ECO:0000256" key="12">
    <source>
        <dbReference type="PROSITE-ProRule" id="PRU00169"/>
    </source>
</evidence>
<dbReference type="InterPro" id="IPR029016">
    <property type="entry name" value="GAF-like_dom_sf"/>
</dbReference>
<dbReference type="InterPro" id="IPR001789">
    <property type="entry name" value="Sig_transdc_resp-reg_receiver"/>
</dbReference>
<dbReference type="Proteomes" id="UP001143747">
    <property type="component" value="Unassembled WGS sequence"/>
</dbReference>
<evidence type="ECO:0000256" key="5">
    <source>
        <dbReference type="ARBA" id="ARBA00022553"/>
    </source>
</evidence>
<dbReference type="GO" id="GO:0009927">
    <property type="term" value="F:histidine phosphotransfer kinase activity"/>
    <property type="evidence" value="ECO:0007669"/>
    <property type="project" value="TreeGrafter"/>
</dbReference>
<dbReference type="InterPro" id="IPR005467">
    <property type="entry name" value="His_kinase_dom"/>
</dbReference>
<dbReference type="SMART" id="SM00388">
    <property type="entry name" value="HisKA"/>
    <property type="match status" value="1"/>
</dbReference>
<keyword evidence="14" id="KW-1133">Transmembrane helix</keyword>
<keyword evidence="6" id="KW-0808">Transferase</keyword>
<keyword evidence="7" id="KW-0547">Nucleotide-binding</keyword>
<dbReference type="Pfam" id="PF12729">
    <property type="entry name" value="4HB_MCP_1"/>
    <property type="match status" value="1"/>
</dbReference>
<dbReference type="CDD" id="cd17574">
    <property type="entry name" value="REC_OmpR"/>
    <property type="match status" value="1"/>
</dbReference>
<dbReference type="PANTHER" id="PTHR43047">
    <property type="entry name" value="TWO-COMPONENT HISTIDINE PROTEIN KINASE"/>
    <property type="match status" value="1"/>
</dbReference>
<evidence type="ECO:0000259" key="15">
    <source>
        <dbReference type="PROSITE" id="PS50109"/>
    </source>
</evidence>
<feature type="domain" description="Response regulatory" evidence="16">
    <location>
        <begin position="878"/>
        <end position="993"/>
    </location>
</feature>
<feature type="modified residue" description="4-aspartylphosphate" evidence="12">
    <location>
        <position position="926"/>
    </location>
</feature>
<evidence type="ECO:0000256" key="8">
    <source>
        <dbReference type="ARBA" id="ARBA00022777"/>
    </source>
</evidence>
<dbReference type="PROSITE" id="PS50109">
    <property type="entry name" value="HIS_KIN"/>
    <property type="match status" value="1"/>
</dbReference>
<dbReference type="InterPro" id="IPR003661">
    <property type="entry name" value="HisK_dim/P_dom"/>
</dbReference>
<dbReference type="PRINTS" id="PR00344">
    <property type="entry name" value="BCTRLSENSOR"/>
</dbReference>
<feature type="modified residue" description="4-aspartylphosphate" evidence="12">
    <location>
        <position position="785"/>
    </location>
</feature>
<gene>
    <name evidence="18" type="ORF">L0665_05230</name>
</gene>
<keyword evidence="11 14" id="KW-0472">Membrane</keyword>
<dbReference type="InterPro" id="IPR004358">
    <property type="entry name" value="Sig_transdc_His_kin-like_C"/>
</dbReference>
<dbReference type="SMART" id="SM00304">
    <property type="entry name" value="HAMP"/>
    <property type="match status" value="1"/>
</dbReference>
<keyword evidence="5 12" id="KW-0597">Phosphoprotein</keyword>
<feature type="transmembrane region" description="Helical" evidence="14">
    <location>
        <begin position="192"/>
        <end position="211"/>
    </location>
</feature>
<dbReference type="InterPro" id="IPR003018">
    <property type="entry name" value="GAF"/>
</dbReference>
<dbReference type="Pfam" id="PF00672">
    <property type="entry name" value="HAMP"/>
    <property type="match status" value="1"/>
</dbReference>
<dbReference type="Gene3D" id="3.30.450.40">
    <property type="match status" value="1"/>
</dbReference>
<dbReference type="PROSITE" id="PS50110">
    <property type="entry name" value="RESPONSE_REGULATORY"/>
    <property type="match status" value="2"/>
</dbReference>
<feature type="transmembrane region" description="Helical" evidence="14">
    <location>
        <begin position="12"/>
        <end position="32"/>
    </location>
</feature>
<keyword evidence="19" id="KW-1185">Reference proteome</keyword>
<keyword evidence="14" id="KW-0812">Transmembrane</keyword>
<keyword evidence="10" id="KW-0902">Two-component regulatory system</keyword>
<dbReference type="Gene3D" id="3.30.565.10">
    <property type="entry name" value="Histidine kinase-like ATPase, C-terminal domain"/>
    <property type="match status" value="1"/>
</dbReference>
<proteinExistence type="predicted"/>
<dbReference type="Pfam" id="PF00072">
    <property type="entry name" value="Response_reg"/>
    <property type="match status" value="2"/>
</dbReference>
<comment type="caution">
    <text evidence="18">The sequence shown here is derived from an EMBL/GenBank/DDBJ whole genome shotgun (WGS) entry which is preliminary data.</text>
</comment>
<evidence type="ECO:0000256" key="4">
    <source>
        <dbReference type="ARBA" id="ARBA00022475"/>
    </source>
</evidence>
<dbReference type="AlphaFoldDB" id="A0A9Q4KV48"/>
<feature type="coiled-coil region" evidence="13">
    <location>
        <begin position="429"/>
        <end position="477"/>
    </location>
</feature>
<dbReference type="EMBL" id="JAKELO010000002">
    <property type="protein sequence ID" value="MDE4908010.1"/>
    <property type="molecule type" value="Genomic_DNA"/>
</dbReference>
<evidence type="ECO:0000256" key="7">
    <source>
        <dbReference type="ARBA" id="ARBA00022741"/>
    </source>
</evidence>
<evidence type="ECO:0000256" key="11">
    <source>
        <dbReference type="ARBA" id="ARBA00023136"/>
    </source>
</evidence>
<evidence type="ECO:0000313" key="18">
    <source>
        <dbReference type="EMBL" id="MDE4908010.1"/>
    </source>
</evidence>
<evidence type="ECO:0000256" key="10">
    <source>
        <dbReference type="ARBA" id="ARBA00023012"/>
    </source>
</evidence>
<comment type="catalytic activity">
    <reaction evidence="1">
        <text>ATP + protein L-histidine = ADP + protein N-phospho-L-histidine.</text>
        <dbReference type="EC" id="2.7.13.3"/>
    </reaction>
</comment>
<dbReference type="GO" id="GO:0005524">
    <property type="term" value="F:ATP binding"/>
    <property type="evidence" value="ECO:0007669"/>
    <property type="project" value="UniProtKB-KW"/>
</dbReference>
<dbReference type="InterPro" id="IPR036890">
    <property type="entry name" value="HATPase_C_sf"/>
</dbReference>
<dbReference type="SUPFAM" id="SSF158472">
    <property type="entry name" value="HAMP domain-like"/>
    <property type="match status" value="1"/>
</dbReference>
<dbReference type="PROSITE" id="PS50885">
    <property type="entry name" value="HAMP"/>
    <property type="match status" value="1"/>
</dbReference>
<keyword evidence="8" id="KW-0418">Kinase</keyword>
<dbReference type="InterPro" id="IPR003594">
    <property type="entry name" value="HATPase_dom"/>
</dbReference>
<organism evidence="18 19">
    <name type="scientific">Methanogenium marinum</name>
    <dbReference type="NCBI Taxonomy" id="348610"/>
    <lineage>
        <taxon>Archaea</taxon>
        <taxon>Methanobacteriati</taxon>
        <taxon>Methanobacteriota</taxon>
        <taxon>Stenosarchaea group</taxon>
        <taxon>Methanomicrobia</taxon>
        <taxon>Methanomicrobiales</taxon>
        <taxon>Methanomicrobiaceae</taxon>
        <taxon>Methanogenium</taxon>
    </lineage>
</organism>
<dbReference type="InterPro" id="IPR036097">
    <property type="entry name" value="HisK_dim/P_sf"/>
</dbReference>
<dbReference type="CDD" id="cd06225">
    <property type="entry name" value="HAMP"/>
    <property type="match status" value="1"/>
</dbReference>
<dbReference type="FunFam" id="3.30.565.10:FF:000023">
    <property type="entry name" value="PAS domain-containing sensor histidine kinase"/>
    <property type="match status" value="1"/>
</dbReference>
<dbReference type="Pfam" id="PF02518">
    <property type="entry name" value="HATPase_c"/>
    <property type="match status" value="1"/>
</dbReference>
<dbReference type="GO" id="GO:0005886">
    <property type="term" value="C:plasma membrane"/>
    <property type="evidence" value="ECO:0007669"/>
    <property type="project" value="UniProtKB-SubCell"/>
</dbReference>
<feature type="domain" description="Response regulatory" evidence="16">
    <location>
        <begin position="736"/>
        <end position="853"/>
    </location>
</feature>
<dbReference type="CDD" id="cd00082">
    <property type="entry name" value="HisKA"/>
    <property type="match status" value="1"/>
</dbReference>
<keyword evidence="4" id="KW-1003">Cell membrane</keyword>
<evidence type="ECO:0000256" key="14">
    <source>
        <dbReference type="SAM" id="Phobius"/>
    </source>
</evidence>
<keyword evidence="9" id="KW-0067">ATP-binding</keyword>
<dbReference type="PANTHER" id="PTHR43047:SF72">
    <property type="entry name" value="OSMOSENSING HISTIDINE PROTEIN KINASE SLN1"/>
    <property type="match status" value="1"/>
</dbReference>